<reference evidence="9 10" key="1">
    <citation type="submission" date="2016-04" db="EMBL/GenBank/DDBJ databases">
        <title>Genome sequence of Clostridium magnum DSM 2767.</title>
        <authorList>
            <person name="Poehlein A."/>
            <person name="Uhlig R."/>
            <person name="Fischer R."/>
            <person name="Bahl H."/>
            <person name="Daniel R."/>
        </authorList>
    </citation>
    <scope>NUCLEOTIDE SEQUENCE [LARGE SCALE GENOMIC DNA]</scope>
    <source>
        <strain evidence="9 10">DSM 2767</strain>
    </source>
</reference>
<keyword evidence="5" id="KW-1278">Translocase</keyword>
<dbReference type="Pfam" id="PF00005">
    <property type="entry name" value="ABC_tran"/>
    <property type="match status" value="1"/>
</dbReference>
<dbReference type="InterPro" id="IPR003593">
    <property type="entry name" value="AAA+_ATPase"/>
</dbReference>
<dbReference type="InterPro" id="IPR041701">
    <property type="entry name" value="MetN_ABC"/>
</dbReference>
<dbReference type="CDD" id="cd03258">
    <property type="entry name" value="ABC_MetN_methionine_transporter"/>
    <property type="match status" value="1"/>
</dbReference>
<dbReference type="PANTHER" id="PTHR43166:SF30">
    <property type="entry name" value="METHIONINE IMPORT ATP-BINDING PROTEIN METN"/>
    <property type="match status" value="1"/>
</dbReference>
<dbReference type="Gene3D" id="3.30.70.260">
    <property type="match status" value="1"/>
</dbReference>
<keyword evidence="1" id="KW-0813">Transport</keyword>
<dbReference type="SUPFAM" id="SSF55021">
    <property type="entry name" value="ACT-like"/>
    <property type="match status" value="1"/>
</dbReference>
<dbReference type="GO" id="GO:0005524">
    <property type="term" value="F:ATP binding"/>
    <property type="evidence" value="ECO:0007669"/>
    <property type="project" value="UniProtKB-KW"/>
</dbReference>
<evidence type="ECO:0000256" key="3">
    <source>
        <dbReference type="ARBA" id="ARBA00022741"/>
    </source>
</evidence>
<dbReference type="GO" id="GO:0016887">
    <property type="term" value="F:ATP hydrolysis activity"/>
    <property type="evidence" value="ECO:0007669"/>
    <property type="project" value="InterPro"/>
</dbReference>
<organism evidence="9 10">
    <name type="scientific">Clostridium magnum DSM 2767</name>
    <dbReference type="NCBI Taxonomy" id="1121326"/>
    <lineage>
        <taxon>Bacteria</taxon>
        <taxon>Bacillati</taxon>
        <taxon>Bacillota</taxon>
        <taxon>Clostridia</taxon>
        <taxon>Eubacteriales</taxon>
        <taxon>Clostridiaceae</taxon>
        <taxon>Clostridium</taxon>
    </lineage>
</organism>
<dbReference type="AlphaFoldDB" id="A0A161YK25"/>
<keyword evidence="3" id="KW-0547">Nucleotide-binding</keyword>
<evidence type="ECO:0000259" key="8">
    <source>
        <dbReference type="PROSITE" id="PS50893"/>
    </source>
</evidence>
<dbReference type="SUPFAM" id="SSF52540">
    <property type="entry name" value="P-loop containing nucleoside triphosphate hydrolases"/>
    <property type="match status" value="1"/>
</dbReference>
<dbReference type="PANTHER" id="PTHR43166">
    <property type="entry name" value="AMINO ACID IMPORT ATP-BINDING PROTEIN"/>
    <property type="match status" value="1"/>
</dbReference>
<proteinExistence type="predicted"/>
<keyword evidence="6" id="KW-0029">Amino-acid transport</keyword>
<feature type="domain" description="ABC transporter" evidence="8">
    <location>
        <begin position="2"/>
        <end position="260"/>
    </location>
</feature>
<dbReference type="InterPro" id="IPR027417">
    <property type="entry name" value="P-loop_NTPase"/>
</dbReference>
<keyword evidence="2" id="KW-1003">Cell membrane</keyword>
<dbReference type="InterPro" id="IPR003439">
    <property type="entry name" value="ABC_transporter-like_ATP-bd"/>
</dbReference>
<dbReference type="InterPro" id="IPR018449">
    <property type="entry name" value="NIL_domain"/>
</dbReference>
<dbReference type="PROSITE" id="PS00211">
    <property type="entry name" value="ABC_TRANSPORTER_1"/>
    <property type="match status" value="1"/>
</dbReference>
<dbReference type="SMART" id="SM00382">
    <property type="entry name" value="AAA"/>
    <property type="match status" value="1"/>
</dbReference>
<keyword evidence="10" id="KW-1185">Reference proteome</keyword>
<dbReference type="STRING" id="1121326.CLMAG_37630"/>
<dbReference type="InterPro" id="IPR017871">
    <property type="entry name" value="ABC_transporter-like_CS"/>
</dbReference>
<dbReference type="InterPro" id="IPR045865">
    <property type="entry name" value="ACT-like_dom_sf"/>
</dbReference>
<evidence type="ECO:0000256" key="1">
    <source>
        <dbReference type="ARBA" id="ARBA00022448"/>
    </source>
</evidence>
<evidence type="ECO:0000256" key="2">
    <source>
        <dbReference type="ARBA" id="ARBA00022475"/>
    </source>
</evidence>
<evidence type="ECO:0000313" key="10">
    <source>
        <dbReference type="Proteomes" id="UP000076603"/>
    </source>
</evidence>
<gene>
    <name evidence="9" type="primary">metN_2</name>
    <name evidence="9" type="ORF">CLMAG_37630</name>
</gene>
<accession>A0A161YK25</accession>
<sequence>MIEIKNVNKSFSGNQVLKDINLNIEKGEIIGIVGHSGAGKSTLLRCLNGLETYDSGSIKIAVEKEENRDELQTESCDNGSIENIGHEIKDLSEKELRSFRRRLGMIFQNFNLLNRKNVFDNVALPLEVWKLDKKEINERVTNLLELVGLQDKMYSMPKDLSGGQKQRVAIARALALEPDVLLCDEATSALDPNTTKSILNLIKEINEKLNITVVIVTHQMEVIKQICSRVAIMEGGEIKSLGVVDELFLKPDASLEKLLGEEEVLPEDGVNIRIFFPKERSQQSIITSMARELDIDFSIVWGKLEKFRENVLGSLVINTSEENRKNICNFLDKKGISWEVVRNAN</sequence>
<dbReference type="EC" id="3.6.3.-" evidence="9"/>
<dbReference type="GO" id="GO:0006865">
    <property type="term" value="P:amino acid transport"/>
    <property type="evidence" value="ECO:0007669"/>
    <property type="project" value="UniProtKB-KW"/>
</dbReference>
<keyword evidence="7" id="KW-0472">Membrane</keyword>
<keyword evidence="4 9" id="KW-0067">ATP-binding</keyword>
<dbReference type="PROSITE" id="PS50893">
    <property type="entry name" value="ABC_TRANSPORTER_2"/>
    <property type="match status" value="1"/>
</dbReference>
<evidence type="ECO:0000256" key="4">
    <source>
        <dbReference type="ARBA" id="ARBA00022840"/>
    </source>
</evidence>
<evidence type="ECO:0000256" key="6">
    <source>
        <dbReference type="ARBA" id="ARBA00022970"/>
    </source>
</evidence>
<dbReference type="OrthoDB" id="9804199at2"/>
<evidence type="ECO:0000256" key="7">
    <source>
        <dbReference type="ARBA" id="ARBA00023136"/>
    </source>
</evidence>
<dbReference type="SMART" id="SM00930">
    <property type="entry name" value="NIL"/>
    <property type="match status" value="1"/>
</dbReference>
<evidence type="ECO:0000313" key="9">
    <source>
        <dbReference type="EMBL" id="KZL90852.1"/>
    </source>
</evidence>
<protein>
    <submittedName>
        <fullName evidence="9">Methionine import ATP-binding protein MetN</fullName>
        <ecNumber evidence="9">3.6.3.-</ecNumber>
    </submittedName>
</protein>
<comment type="caution">
    <text evidence="9">The sequence shown here is derived from an EMBL/GenBank/DDBJ whole genome shotgun (WGS) entry which is preliminary data.</text>
</comment>
<name>A0A161YK25_9CLOT</name>
<dbReference type="EMBL" id="LWAE01000004">
    <property type="protein sequence ID" value="KZL90852.1"/>
    <property type="molecule type" value="Genomic_DNA"/>
</dbReference>
<keyword evidence="9" id="KW-0378">Hydrolase</keyword>
<evidence type="ECO:0000256" key="5">
    <source>
        <dbReference type="ARBA" id="ARBA00022967"/>
    </source>
</evidence>
<dbReference type="PATRIC" id="fig|1121326.3.peg.3807"/>
<dbReference type="InterPro" id="IPR050086">
    <property type="entry name" value="MetN_ABC_transporter-like"/>
</dbReference>
<dbReference type="Gene3D" id="3.40.50.300">
    <property type="entry name" value="P-loop containing nucleotide triphosphate hydrolases"/>
    <property type="match status" value="1"/>
</dbReference>
<dbReference type="RefSeq" id="WP_066625724.1">
    <property type="nucleotide sequence ID" value="NZ_FQXL01000013.1"/>
</dbReference>
<dbReference type="Pfam" id="PF09383">
    <property type="entry name" value="NIL"/>
    <property type="match status" value="1"/>
</dbReference>
<dbReference type="Proteomes" id="UP000076603">
    <property type="component" value="Unassembled WGS sequence"/>
</dbReference>